<protein>
    <submittedName>
        <fullName evidence="1">Uncharacterized protein</fullName>
    </submittedName>
</protein>
<name>A0A857ABP3_9ACTO</name>
<dbReference type="EMBL" id="CP046315">
    <property type="protein sequence ID" value="QGS11875.1"/>
    <property type="molecule type" value="Genomic_DNA"/>
</dbReference>
<proteinExistence type="predicted"/>
<reference evidence="1 2" key="1">
    <citation type="submission" date="2019-11" db="EMBL/GenBank/DDBJ databases">
        <title>FDA dAtabase for Regulatory Grade micrObial Sequences (FDA-ARGOS): Supporting development and validation of Infectious Disease Dx tests.</title>
        <authorList>
            <person name="Stonesifer R."/>
            <person name="Tallon L."/>
            <person name="Sadzewicz L."/>
            <person name="Vavikolanu K."/>
            <person name="Mehta A."/>
            <person name="Aluvathingal J."/>
            <person name="Nadendla S."/>
            <person name="Myers T."/>
            <person name="Yan Y."/>
            <person name="Sichtig H."/>
        </authorList>
    </citation>
    <scope>NUCLEOTIDE SEQUENCE [LARGE SCALE GENOMIC DNA]</scope>
    <source>
        <strain evidence="1 2">FDAARGOS_732</strain>
    </source>
</reference>
<organism evidence="1 2">
    <name type="scientific">Schaalia odontolytica</name>
    <dbReference type="NCBI Taxonomy" id="1660"/>
    <lineage>
        <taxon>Bacteria</taxon>
        <taxon>Bacillati</taxon>
        <taxon>Actinomycetota</taxon>
        <taxon>Actinomycetes</taxon>
        <taxon>Actinomycetales</taxon>
        <taxon>Actinomycetaceae</taxon>
        <taxon>Schaalia</taxon>
    </lineage>
</organism>
<gene>
    <name evidence="1" type="ORF">FOC40_05250</name>
</gene>
<evidence type="ECO:0000313" key="1">
    <source>
        <dbReference type="EMBL" id="QGS11875.1"/>
    </source>
</evidence>
<sequence>MSGYYRFSWSERHPSWRFTMDTRNETLASYVLVTQVGALRRARLRQRPIVIPGEAPSPQQWTIADTRWPRVKRYTSATDPTMVVESVNSLELRQTLFATQFPLEDYVDSFMDPDANPVLAPYLSSVEPHLEHLRHAGVKLPSDADYLEGTR</sequence>
<dbReference type="Proteomes" id="UP000424490">
    <property type="component" value="Chromosome"/>
</dbReference>
<dbReference type="AlphaFoldDB" id="A0A857ABP3"/>
<evidence type="ECO:0000313" key="2">
    <source>
        <dbReference type="Proteomes" id="UP000424490"/>
    </source>
</evidence>
<accession>A0A857ABP3</accession>